<keyword evidence="1" id="KW-0472">Membrane</keyword>
<gene>
    <name evidence="2" type="ORF">PPROV_001022700</name>
</gene>
<feature type="transmembrane region" description="Helical" evidence="1">
    <location>
        <begin position="143"/>
        <end position="169"/>
    </location>
</feature>
<reference evidence="2" key="1">
    <citation type="submission" date="2020-10" db="EMBL/GenBank/DDBJ databases">
        <title>Unveiling of a novel bifunctional photoreceptor, Dualchrome1, isolated from a cosmopolitan green alga.</title>
        <authorList>
            <person name="Suzuki S."/>
            <person name="Kawachi M."/>
        </authorList>
    </citation>
    <scope>NUCLEOTIDE SEQUENCE</scope>
    <source>
        <strain evidence="2">NIES 2893</strain>
    </source>
</reference>
<evidence type="ECO:0000256" key="1">
    <source>
        <dbReference type="SAM" id="Phobius"/>
    </source>
</evidence>
<name>A0A830I384_9CHLO</name>
<proteinExistence type="predicted"/>
<sequence>MLAVLLLLAVVANAQESPVLEERACSSYAACDHLKSTWCCPALSIYNDTHLRNKQLGCCEGDLPMERACVQNPTCARQMAFDDVTAMCCPDNAGLFHACCPGTWVGEPFLVNKPSALAKSLSTDITVADDASSGRRAQTPHEWVWWAVTSLALSSLAVACAILSLVLAVRAWKNARDAALPTTTEPPPLVESNAVKFAECEQWISRATAVALSSQSARSEGL</sequence>
<evidence type="ECO:0000313" key="2">
    <source>
        <dbReference type="EMBL" id="GHP11499.1"/>
    </source>
</evidence>
<keyword evidence="1" id="KW-0812">Transmembrane</keyword>
<protein>
    <submittedName>
        <fullName evidence="2">Uncharacterized protein</fullName>
    </submittedName>
</protein>
<organism evidence="2 3">
    <name type="scientific">Pycnococcus provasolii</name>
    <dbReference type="NCBI Taxonomy" id="41880"/>
    <lineage>
        <taxon>Eukaryota</taxon>
        <taxon>Viridiplantae</taxon>
        <taxon>Chlorophyta</taxon>
        <taxon>Pseudoscourfieldiophyceae</taxon>
        <taxon>Pseudoscourfieldiales</taxon>
        <taxon>Pycnococcaceae</taxon>
        <taxon>Pycnococcus</taxon>
    </lineage>
</organism>
<comment type="caution">
    <text evidence="2">The sequence shown here is derived from an EMBL/GenBank/DDBJ whole genome shotgun (WGS) entry which is preliminary data.</text>
</comment>
<evidence type="ECO:0000313" key="3">
    <source>
        <dbReference type="Proteomes" id="UP000660262"/>
    </source>
</evidence>
<dbReference type="EMBL" id="BNJQ01000035">
    <property type="protein sequence ID" value="GHP11499.1"/>
    <property type="molecule type" value="Genomic_DNA"/>
</dbReference>
<dbReference type="Proteomes" id="UP000660262">
    <property type="component" value="Unassembled WGS sequence"/>
</dbReference>
<accession>A0A830I384</accession>
<dbReference type="AlphaFoldDB" id="A0A830I384"/>
<keyword evidence="3" id="KW-1185">Reference proteome</keyword>
<keyword evidence="1" id="KW-1133">Transmembrane helix</keyword>